<keyword evidence="2" id="KW-1185">Reference proteome</keyword>
<evidence type="ECO:0000313" key="2">
    <source>
        <dbReference type="Proteomes" id="UP000683925"/>
    </source>
</evidence>
<dbReference type="Proteomes" id="UP000683925">
    <property type="component" value="Unassembled WGS sequence"/>
</dbReference>
<protein>
    <submittedName>
        <fullName evidence="1">Uncharacterized protein</fullName>
    </submittedName>
</protein>
<evidence type="ECO:0000313" key="1">
    <source>
        <dbReference type="EMBL" id="CAD8182226.1"/>
    </source>
</evidence>
<dbReference type="OMA" id="HYIMNTI"/>
<comment type="caution">
    <text evidence="1">The sequence shown here is derived from an EMBL/GenBank/DDBJ whole genome shotgun (WGS) entry which is preliminary data.</text>
</comment>
<gene>
    <name evidence="1" type="ORF">POCTA_138.1.T0780182</name>
</gene>
<sequence>MKKQTKIFTSLTKDVKKKFKNFVKGTIIKNSIQYSTNTINRLKNINHISKWNFK</sequence>
<accession>A0A8S1W8N7</accession>
<dbReference type="EMBL" id="CAJJDP010000077">
    <property type="protein sequence ID" value="CAD8182226.1"/>
    <property type="molecule type" value="Genomic_DNA"/>
</dbReference>
<organism evidence="1 2">
    <name type="scientific">Paramecium octaurelia</name>
    <dbReference type="NCBI Taxonomy" id="43137"/>
    <lineage>
        <taxon>Eukaryota</taxon>
        <taxon>Sar</taxon>
        <taxon>Alveolata</taxon>
        <taxon>Ciliophora</taxon>
        <taxon>Intramacronucleata</taxon>
        <taxon>Oligohymenophorea</taxon>
        <taxon>Peniculida</taxon>
        <taxon>Parameciidae</taxon>
        <taxon>Paramecium</taxon>
    </lineage>
</organism>
<reference evidence="1" key="1">
    <citation type="submission" date="2021-01" db="EMBL/GenBank/DDBJ databases">
        <authorList>
            <consortium name="Genoscope - CEA"/>
            <person name="William W."/>
        </authorList>
    </citation>
    <scope>NUCLEOTIDE SEQUENCE</scope>
</reference>
<proteinExistence type="predicted"/>
<dbReference type="AlphaFoldDB" id="A0A8S1W8N7"/>
<name>A0A8S1W8N7_PAROT</name>